<keyword evidence="5" id="KW-1185">Reference proteome</keyword>
<dbReference type="Pfam" id="PF13839">
    <property type="entry name" value="PC-Esterase"/>
    <property type="match status" value="1"/>
</dbReference>
<evidence type="ECO:0000313" key="5">
    <source>
        <dbReference type="Proteomes" id="UP000655225"/>
    </source>
</evidence>
<evidence type="ECO:0000256" key="2">
    <source>
        <dbReference type="ARBA" id="ARBA00007727"/>
    </source>
</evidence>
<dbReference type="PANTHER" id="PTHR31301:SF19">
    <property type="entry name" value="LOB DOMAIN-CONTAINING PROTEIN 2"/>
    <property type="match status" value="1"/>
</dbReference>
<dbReference type="PROSITE" id="PS50891">
    <property type="entry name" value="LOB"/>
    <property type="match status" value="1"/>
</dbReference>
<evidence type="ECO:0000313" key="4">
    <source>
        <dbReference type="EMBL" id="KAF8408989.1"/>
    </source>
</evidence>
<evidence type="ECO:0000256" key="1">
    <source>
        <dbReference type="ARBA" id="ARBA00005474"/>
    </source>
</evidence>
<dbReference type="InterPro" id="IPR004883">
    <property type="entry name" value="LOB"/>
</dbReference>
<comment type="similarity">
    <text evidence="1">Belongs to the LOB domain-containing protein family.</text>
</comment>
<proteinExistence type="inferred from homology"/>
<organism evidence="4 5">
    <name type="scientific">Tetracentron sinense</name>
    <name type="common">Spur-leaf</name>
    <dbReference type="NCBI Taxonomy" id="13715"/>
    <lineage>
        <taxon>Eukaryota</taxon>
        <taxon>Viridiplantae</taxon>
        <taxon>Streptophyta</taxon>
        <taxon>Embryophyta</taxon>
        <taxon>Tracheophyta</taxon>
        <taxon>Spermatophyta</taxon>
        <taxon>Magnoliopsida</taxon>
        <taxon>Trochodendrales</taxon>
        <taxon>Trochodendraceae</taxon>
        <taxon>Tetracentron</taxon>
    </lineage>
</organism>
<reference evidence="4 5" key="1">
    <citation type="submission" date="2020-04" db="EMBL/GenBank/DDBJ databases">
        <title>Plant Genome Project.</title>
        <authorList>
            <person name="Zhang R.-G."/>
        </authorList>
    </citation>
    <scope>NUCLEOTIDE SEQUENCE [LARGE SCALE GENOMIC DNA]</scope>
    <source>
        <strain evidence="4">YNK0</strain>
        <tissue evidence="4">Leaf</tissue>
    </source>
</reference>
<name>A0A834ZK68_TETSI</name>
<evidence type="ECO:0000259" key="3">
    <source>
        <dbReference type="PROSITE" id="PS50891"/>
    </source>
</evidence>
<protein>
    <recommendedName>
        <fullName evidence="3">LOB domain-containing protein</fullName>
    </recommendedName>
</protein>
<dbReference type="AlphaFoldDB" id="A0A834ZK68"/>
<comment type="caution">
    <text evidence="4">The sequence shown here is derived from an EMBL/GenBank/DDBJ whole genome shotgun (WGS) entry which is preliminary data.</text>
</comment>
<dbReference type="PANTHER" id="PTHR31301">
    <property type="entry name" value="LOB DOMAIN-CONTAINING PROTEIN 4-RELATED"/>
    <property type="match status" value="1"/>
</dbReference>
<dbReference type="GO" id="GO:0016740">
    <property type="term" value="F:transferase activity"/>
    <property type="evidence" value="ECO:0007669"/>
    <property type="project" value="InterPro"/>
</dbReference>
<dbReference type="Pfam" id="PF03195">
    <property type="entry name" value="LOB"/>
    <property type="match status" value="1"/>
</dbReference>
<dbReference type="OrthoDB" id="630188at2759"/>
<dbReference type="InterPro" id="IPR026057">
    <property type="entry name" value="TBL_C"/>
</dbReference>
<dbReference type="Proteomes" id="UP000655225">
    <property type="component" value="Unassembled WGS sequence"/>
</dbReference>
<accession>A0A834ZK68</accession>
<dbReference type="EMBL" id="JABCRI010000003">
    <property type="protein sequence ID" value="KAF8408989.1"/>
    <property type="molecule type" value="Genomic_DNA"/>
</dbReference>
<comment type="similarity">
    <text evidence="2">Belongs to the PC-esterase family. TBL subfamily.</text>
</comment>
<feature type="domain" description="LOB" evidence="3">
    <location>
        <begin position="18"/>
        <end position="120"/>
    </location>
</feature>
<gene>
    <name evidence="4" type="ORF">HHK36_005060</name>
</gene>
<sequence length="428" mass="49142">MQNPNEEREAGQGSALHRACAACKHQRKGCKETCVLAPFFPSSKKDDFVAVYEVFGVSNIHKMLKRIETYAQQEKVIESLIWEAKWRQYDPVNGVMKEFEKVSKELERVSNELNLKNQITVPVPVQEAMVYNQTGNNMSSSSSRINNNSATNNYGNIMLESDTYSVDHHKQVLGYEKGNQIVVAHPESIHSLNQSSINSLDLRYYYPDECCEETGQFKLGWKIIDAEFSLFYSYIVLASSAQLFKPNSSPASSNKQRRVPVTNRLKSDSSSAVELQDMESEFLEKLLRFSEMEEVFGGRNRKRSGDPCRLCLFFRGDQWNSGGQCHKEIEPIFNQSHLAKYPSKMRALEHVLQEMRTPVVYLNISRLTDYRKDGHPSIYRKKYKTVKEQLAAERSQDCSHWCLPGVPDTWNELLYASLLKTGRGSWRN</sequence>